<dbReference type="Gene3D" id="3.30.360.10">
    <property type="entry name" value="Dihydrodipicolinate Reductase, domain 2"/>
    <property type="match status" value="1"/>
</dbReference>
<dbReference type="InterPro" id="IPR036291">
    <property type="entry name" value="NAD(P)-bd_dom_sf"/>
</dbReference>
<protein>
    <submittedName>
        <fullName evidence="2">Oxidoreductase</fullName>
    </submittedName>
</protein>
<gene>
    <name evidence="2" type="ORF">ENO47_00915</name>
</gene>
<proteinExistence type="predicted"/>
<evidence type="ECO:0000313" key="2">
    <source>
        <dbReference type="EMBL" id="HEW45222.1"/>
    </source>
</evidence>
<comment type="caution">
    <text evidence="2">The sequence shown here is derived from an EMBL/GenBank/DDBJ whole genome shotgun (WGS) entry which is preliminary data.</text>
</comment>
<dbReference type="GO" id="GO:0000166">
    <property type="term" value="F:nucleotide binding"/>
    <property type="evidence" value="ECO:0007669"/>
    <property type="project" value="InterPro"/>
</dbReference>
<organism evidence="2">
    <name type="scientific">Hydrogenobacter sp</name>
    <dbReference type="NCBI Taxonomy" id="2152829"/>
    <lineage>
        <taxon>Bacteria</taxon>
        <taxon>Pseudomonadati</taxon>
        <taxon>Aquificota</taxon>
        <taxon>Aquificia</taxon>
        <taxon>Aquificales</taxon>
        <taxon>Aquificaceae</taxon>
        <taxon>Hydrogenobacter</taxon>
    </lineage>
</organism>
<dbReference type="EMBL" id="DSFP01000020">
    <property type="protein sequence ID" value="HEW45222.1"/>
    <property type="molecule type" value="Genomic_DNA"/>
</dbReference>
<accession>A0A7C2V474</accession>
<reference evidence="2" key="1">
    <citation type="journal article" date="2020" name="mSystems">
        <title>Genome- and Community-Level Interaction Insights into Carbon Utilization and Element Cycling Functions of Hydrothermarchaeota in Hydrothermal Sediment.</title>
        <authorList>
            <person name="Zhou Z."/>
            <person name="Liu Y."/>
            <person name="Xu W."/>
            <person name="Pan J."/>
            <person name="Luo Z.H."/>
            <person name="Li M."/>
        </authorList>
    </citation>
    <scope>NUCLEOTIDE SEQUENCE [LARGE SCALE GENOMIC DNA]</scope>
    <source>
        <strain evidence="2">SpSt-132</strain>
    </source>
</reference>
<evidence type="ECO:0000259" key="1">
    <source>
        <dbReference type="Pfam" id="PF01408"/>
    </source>
</evidence>
<sequence>MHVLLVGLGNMGNKYFWKLEQMGERLVLCDIDPSKEKKPYPFYCHFGDVKEDVRAVIVAVDPKYHVSIAKEFLSKDIPVLLEKPPALSSKEFESIKNHEKLYISEVESYSVCAQFLRKPERFIKIERFGKGKGYISPLWDLAWHDLYLLQSISENIKVEALEIDGEVWTLRGSLDGIPFSISVAWEHPQPRRLWYIDEDLLLDFGEERVYERGKLLKEEKRDKLRLMVEDFLKGSFDKKSVQRAYINLKILESLS</sequence>
<name>A0A7C2V474_9AQUI</name>
<dbReference type="SUPFAM" id="SSF51735">
    <property type="entry name" value="NAD(P)-binding Rossmann-fold domains"/>
    <property type="match status" value="1"/>
</dbReference>
<dbReference type="Pfam" id="PF01408">
    <property type="entry name" value="GFO_IDH_MocA"/>
    <property type="match status" value="1"/>
</dbReference>
<feature type="domain" description="Gfo/Idh/MocA-like oxidoreductase N-terminal" evidence="1">
    <location>
        <begin position="2"/>
        <end position="99"/>
    </location>
</feature>
<dbReference type="Gene3D" id="3.40.50.720">
    <property type="entry name" value="NAD(P)-binding Rossmann-like Domain"/>
    <property type="match status" value="1"/>
</dbReference>
<dbReference type="InterPro" id="IPR000683">
    <property type="entry name" value="Gfo/Idh/MocA-like_OxRdtase_N"/>
</dbReference>
<dbReference type="AlphaFoldDB" id="A0A7C2V474"/>